<sequence>NEVAERFAFYAIVVNMVAYLFFEMHQSLPNAATHVTDWIGAAFVLALLGALVADAYLSRFKAIITFSCIYTVGMVLLTLSAALDDLRPPPCICRFLDKAAVITDHEASTTNRWRLCTVTQIEEFKSSIIILPIWASTIALSLLLLKCPPSSSAKQPS</sequence>
<keyword evidence="1" id="KW-1133">Transmembrane helix</keyword>
<gene>
    <name evidence="2" type="ORF">FRX31_018004</name>
</gene>
<evidence type="ECO:0000313" key="2">
    <source>
        <dbReference type="EMBL" id="KAF5192408.1"/>
    </source>
</evidence>
<feature type="transmembrane region" description="Helical" evidence="1">
    <location>
        <begin position="7"/>
        <end position="26"/>
    </location>
</feature>
<accession>A0A7J6W6J5</accession>
<evidence type="ECO:0000256" key="1">
    <source>
        <dbReference type="SAM" id="Phobius"/>
    </source>
</evidence>
<dbReference type="Proteomes" id="UP000554482">
    <property type="component" value="Unassembled WGS sequence"/>
</dbReference>
<organism evidence="2 3">
    <name type="scientific">Thalictrum thalictroides</name>
    <name type="common">Rue-anemone</name>
    <name type="synonym">Anemone thalictroides</name>
    <dbReference type="NCBI Taxonomy" id="46969"/>
    <lineage>
        <taxon>Eukaryota</taxon>
        <taxon>Viridiplantae</taxon>
        <taxon>Streptophyta</taxon>
        <taxon>Embryophyta</taxon>
        <taxon>Tracheophyta</taxon>
        <taxon>Spermatophyta</taxon>
        <taxon>Magnoliopsida</taxon>
        <taxon>Ranunculales</taxon>
        <taxon>Ranunculaceae</taxon>
        <taxon>Thalictroideae</taxon>
        <taxon>Thalictrum</taxon>
    </lineage>
</organism>
<protein>
    <submittedName>
        <fullName evidence="2">NRT1/ PTR FAMILY 8.2-like</fullName>
    </submittedName>
</protein>
<dbReference type="Gene3D" id="1.20.1250.20">
    <property type="entry name" value="MFS general substrate transporter like domains"/>
    <property type="match status" value="1"/>
</dbReference>
<reference evidence="2 3" key="1">
    <citation type="submission" date="2020-06" db="EMBL/GenBank/DDBJ databases">
        <title>Transcriptomic and genomic resources for Thalictrum thalictroides and T. hernandezii: Facilitating candidate gene discovery in an emerging model plant lineage.</title>
        <authorList>
            <person name="Arias T."/>
            <person name="Riano-Pachon D.M."/>
            <person name="Di Stilio V.S."/>
        </authorList>
    </citation>
    <scope>NUCLEOTIDE SEQUENCE [LARGE SCALE GENOMIC DNA]</scope>
    <source>
        <strain evidence="3">cv. WT478/WT964</strain>
        <tissue evidence="2">Leaves</tissue>
    </source>
</reference>
<evidence type="ECO:0000313" key="3">
    <source>
        <dbReference type="Proteomes" id="UP000554482"/>
    </source>
</evidence>
<feature type="transmembrane region" description="Helical" evidence="1">
    <location>
        <begin position="64"/>
        <end position="83"/>
    </location>
</feature>
<dbReference type="AlphaFoldDB" id="A0A7J6W6J5"/>
<feature type="transmembrane region" description="Helical" evidence="1">
    <location>
        <begin position="38"/>
        <end position="57"/>
    </location>
</feature>
<dbReference type="PANTHER" id="PTHR11654">
    <property type="entry name" value="OLIGOPEPTIDE TRANSPORTER-RELATED"/>
    <property type="match status" value="1"/>
</dbReference>
<keyword evidence="1" id="KW-0472">Membrane</keyword>
<proteinExistence type="predicted"/>
<feature type="transmembrane region" description="Helical" evidence="1">
    <location>
        <begin position="127"/>
        <end position="145"/>
    </location>
</feature>
<feature type="non-terminal residue" evidence="2">
    <location>
        <position position="1"/>
    </location>
</feature>
<keyword evidence="1" id="KW-0812">Transmembrane</keyword>
<dbReference type="OrthoDB" id="1193127at2759"/>
<dbReference type="InterPro" id="IPR036259">
    <property type="entry name" value="MFS_trans_sf"/>
</dbReference>
<name>A0A7J6W6J5_THATH</name>
<keyword evidence="3" id="KW-1185">Reference proteome</keyword>
<dbReference type="EMBL" id="JABWDY010021385">
    <property type="protein sequence ID" value="KAF5192408.1"/>
    <property type="molecule type" value="Genomic_DNA"/>
</dbReference>
<comment type="caution">
    <text evidence="2">The sequence shown here is derived from an EMBL/GenBank/DDBJ whole genome shotgun (WGS) entry which is preliminary data.</text>
</comment>